<sequence>MPKFAANLSMLFTEQPFLDRFESASKTGFKAVEFLFPYAHTAEHIRDKALSAGVQIVLHNLPAGDWDAGERGIACLPDRIMEFRDGVGRAVEYANALGVRQLNCLAGKSPADADPEVLRQTFVDNLRFAAAELKAHGVKLLIEPINTFDIPGFFLNHTAQALGIMDEVGSDNLFLQYDIYHMQRMEGELAATMEKHLSRIAHLQLADNPGRNEPGTGEINYRFLFQHIDRIGYAGWIGCEYKPKTTTTAGLGWLSAL</sequence>
<dbReference type="EMBL" id="MLJW01003119">
    <property type="protein sequence ID" value="OIQ72811.1"/>
    <property type="molecule type" value="Genomic_DNA"/>
</dbReference>
<accession>A0A1J5Q5S8</accession>
<dbReference type="Pfam" id="PF01261">
    <property type="entry name" value="AP_endonuc_2"/>
    <property type="match status" value="1"/>
</dbReference>
<dbReference type="InterPro" id="IPR050417">
    <property type="entry name" value="Sugar_Epim/Isomerase"/>
</dbReference>
<proteinExistence type="predicted"/>
<dbReference type="InterPro" id="IPR036237">
    <property type="entry name" value="Xyl_isomerase-like_sf"/>
</dbReference>
<feature type="domain" description="Xylose isomerase-like TIM barrel" evidence="2">
    <location>
        <begin position="21"/>
        <end position="256"/>
    </location>
</feature>
<dbReference type="PANTHER" id="PTHR43489">
    <property type="entry name" value="ISOMERASE"/>
    <property type="match status" value="1"/>
</dbReference>
<dbReference type="Gene3D" id="3.20.20.150">
    <property type="entry name" value="Divalent-metal-dependent TIM barrel enzymes"/>
    <property type="match status" value="1"/>
</dbReference>
<comment type="caution">
    <text evidence="3">The sequence shown here is derived from an EMBL/GenBank/DDBJ whole genome shotgun (WGS) entry which is preliminary data.</text>
</comment>
<dbReference type="InterPro" id="IPR017643">
    <property type="entry name" value="Hydroxypyruvate_isomerase"/>
</dbReference>
<dbReference type="EC" id="5.3.1.22" evidence="3"/>
<protein>
    <submittedName>
        <fullName evidence="3">Hydroxypyruvate isomerase</fullName>
        <ecNumber evidence="3">5.3.1.22</ecNumber>
    </submittedName>
</protein>
<dbReference type="SUPFAM" id="SSF51658">
    <property type="entry name" value="Xylose isomerase-like"/>
    <property type="match status" value="1"/>
</dbReference>
<dbReference type="NCBIfam" id="TIGR03234">
    <property type="entry name" value="OH-pyruv-isom"/>
    <property type="match status" value="1"/>
</dbReference>
<evidence type="ECO:0000256" key="1">
    <source>
        <dbReference type="ARBA" id="ARBA00023235"/>
    </source>
</evidence>
<dbReference type="AlphaFoldDB" id="A0A1J5Q5S8"/>
<evidence type="ECO:0000259" key="2">
    <source>
        <dbReference type="Pfam" id="PF01261"/>
    </source>
</evidence>
<organism evidence="3">
    <name type="scientific">mine drainage metagenome</name>
    <dbReference type="NCBI Taxonomy" id="410659"/>
    <lineage>
        <taxon>unclassified sequences</taxon>
        <taxon>metagenomes</taxon>
        <taxon>ecological metagenomes</taxon>
    </lineage>
</organism>
<dbReference type="GO" id="GO:0046487">
    <property type="term" value="P:glyoxylate metabolic process"/>
    <property type="evidence" value="ECO:0007669"/>
    <property type="project" value="TreeGrafter"/>
</dbReference>
<reference evidence="3" key="1">
    <citation type="submission" date="2016-10" db="EMBL/GenBank/DDBJ databases">
        <title>Sequence of Gallionella enrichment culture.</title>
        <authorList>
            <person name="Poehlein A."/>
            <person name="Muehling M."/>
            <person name="Daniel R."/>
        </authorList>
    </citation>
    <scope>NUCLEOTIDE SEQUENCE</scope>
</reference>
<dbReference type="InterPro" id="IPR013022">
    <property type="entry name" value="Xyl_isomerase-like_TIM-brl"/>
</dbReference>
<dbReference type="GO" id="GO:0008903">
    <property type="term" value="F:hydroxypyruvate isomerase activity"/>
    <property type="evidence" value="ECO:0007669"/>
    <property type="project" value="UniProtKB-EC"/>
</dbReference>
<dbReference type="PIRSF" id="PIRSF006241">
    <property type="entry name" value="HyI"/>
    <property type="match status" value="1"/>
</dbReference>
<dbReference type="FunFam" id="3.20.20.150:FF:000007">
    <property type="entry name" value="Hydroxypyruvate isomerase"/>
    <property type="match status" value="1"/>
</dbReference>
<keyword evidence="1 3" id="KW-0413">Isomerase</keyword>
<keyword evidence="3" id="KW-0670">Pyruvate</keyword>
<evidence type="ECO:0000313" key="3">
    <source>
        <dbReference type="EMBL" id="OIQ72811.1"/>
    </source>
</evidence>
<dbReference type="InterPro" id="IPR053398">
    <property type="entry name" value="HPT_OtnI_isomerases"/>
</dbReference>
<dbReference type="PANTHER" id="PTHR43489:SF13">
    <property type="entry name" value="HYDROXYPYRUVATE ISOMERASE"/>
    <property type="match status" value="1"/>
</dbReference>
<name>A0A1J5Q5S8_9ZZZZ</name>
<dbReference type="NCBIfam" id="NF043033">
    <property type="entry name" value="OxoTetrIsom"/>
    <property type="match status" value="1"/>
</dbReference>
<dbReference type="InterPro" id="IPR026040">
    <property type="entry name" value="HyI-like"/>
</dbReference>
<gene>
    <name evidence="3" type="primary">hyi_5</name>
    <name evidence="3" type="ORF">GALL_455580</name>
</gene>